<evidence type="ECO:0000256" key="1">
    <source>
        <dbReference type="ARBA" id="ARBA00004613"/>
    </source>
</evidence>
<evidence type="ECO:0000259" key="5">
    <source>
        <dbReference type="Pfam" id="PF24517"/>
    </source>
</evidence>
<evidence type="ECO:0000313" key="7">
    <source>
        <dbReference type="Proteomes" id="UP000182719"/>
    </source>
</evidence>
<keyword evidence="7" id="KW-1185">Reference proteome</keyword>
<name>A0A1H8D2E6_STIAU</name>
<organism evidence="6 7">
    <name type="scientific">Stigmatella aurantiaca</name>
    <dbReference type="NCBI Taxonomy" id="41"/>
    <lineage>
        <taxon>Bacteria</taxon>
        <taxon>Pseudomonadati</taxon>
        <taxon>Myxococcota</taxon>
        <taxon>Myxococcia</taxon>
        <taxon>Myxococcales</taxon>
        <taxon>Cystobacterineae</taxon>
        <taxon>Archangiaceae</taxon>
        <taxon>Stigmatella</taxon>
    </lineage>
</organism>
<dbReference type="InterPro" id="IPR052918">
    <property type="entry name" value="Motility_Chemotaxis_Reg"/>
</dbReference>
<dbReference type="GO" id="GO:0005576">
    <property type="term" value="C:extracellular region"/>
    <property type="evidence" value="ECO:0007669"/>
    <property type="project" value="UniProtKB-SubCell"/>
</dbReference>
<dbReference type="PANTHER" id="PTHR35580:SF1">
    <property type="entry name" value="PHYTASE-LIKE DOMAIN-CONTAINING PROTEIN"/>
    <property type="match status" value="1"/>
</dbReference>
<evidence type="ECO:0000313" key="6">
    <source>
        <dbReference type="EMBL" id="SEN01473.1"/>
    </source>
</evidence>
<feature type="chain" id="PRO_5010322011" description="Carbohydrate-binding module family 96 domain-containing protein" evidence="4">
    <location>
        <begin position="22"/>
        <end position="803"/>
    </location>
</feature>
<gene>
    <name evidence="6" type="ORF">SAMN05444354_12853</name>
</gene>
<dbReference type="EMBL" id="FOAP01000028">
    <property type="protein sequence ID" value="SEN01473.1"/>
    <property type="molecule type" value="Genomic_DNA"/>
</dbReference>
<feature type="domain" description="Carbohydrate-binding module family 96" evidence="5">
    <location>
        <begin position="217"/>
        <end position="367"/>
    </location>
</feature>
<evidence type="ECO:0000256" key="4">
    <source>
        <dbReference type="SAM" id="SignalP"/>
    </source>
</evidence>
<proteinExistence type="predicted"/>
<dbReference type="SUPFAM" id="SSF101898">
    <property type="entry name" value="NHL repeat"/>
    <property type="match status" value="1"/>
</dbReference>
<evidence type="ECO:0000256" key="3">
    <source>
        <dbReference type="ARBA" id="ARBA00022729"/>
    </source>
</evidence>
<accession>A0A1H8D2E6</accession>
<dbReference type="PANTHER" id="PTHR35580">
    <property type="entry name" value="CELL SURFACE GLYCOPROTEIN (S-LAYER PROTEIN)-LIKE PROTEIN"/>
    <property type="match status" value="1"/>
</dbReference>
<dbReference type="Proteomes" id="UP000182719">
    <property type="component" value="Unassembled WGS sequence"/>
</dbReference>
<dbReference type="NCBIfam" id="NF033679">
    <property type="entry name" value="DNRLRE_dom"/>
    <property type="match status" value="2"/>
</dbReference>
<evidence type="ECO:0000256" key="2">
    <source>
        <dbReference type="ARBA" id="ARBA00022525"/>
    </source>
</evidence>
<feature type="domain" description="Carbohydrate-binding module family 96" evidence="5">
    <location>
        <begin position="57"/>
        <end position="205"/>
    </location>
</feature>
<keyword evidence="2" id="KW-0964">Secreted</keyword>
<comment type="subcellular location">
    <subcellularLocation>
        <location evidence="1">Secreted</location>
    </subcellularLocation>
</comment>
<dbReference type="Gene3D" id="2.80.10.50">
    <property type="match status" value="1"/>
</dbReference>
<keyword evidence="3 4" id="KW-0732">Signal</keyword>
<protein>
    <recommendedName>
        <fullName evidence="5">Carbohydrate-binding module family 96 domain-containing protein</fullName>
    </recommendedName>
</protein>
<dbReference type="InterPro" id="IPR055372">
    <property type="entry name" value="CBM96"/>
</dbReference>
<dbReference type="PROSITE" id="PS51257">
    <property type="entry name" value="PROKAR_LIPOPROTEIN"/>
    <property type="match status" value="1"/>
</dbReference>
<dbReference type="AlphaFoldDB" id="A0A1H8D2E6"/>
<dbReference type="Pfam" id="PF24517">
    <property type="entry name" value="CBM96"/>
    <property type="match status" value="2"/>
</dbReference>
<reference evidence="7" key="1">
    <citation type="submission" date="2016-10" db="EMBL/GenBank/DDBJ databases">
        <authorList>
            <person name="Varghese N."/>
            <person name="Submissions S."/>
        </authorList>
    </citation>
    <scope>NUCLEOTIDE SEQUENCE [LARGE SCALE GENOMIC DNA]</scope>
    <source>
        <strain evidence="7">DSM 17044</strain>
    </source>
</reference>
<feature type="signal peptide" evidence="4">
    <location>
        <begin position="1"/>
        <end position="21"/>
    </location>
</feature>
<sequence length="803" mass="82670">MRRWGGGRVGLIMALLGTAVACGTADGEGEVPRPEGVTTPDMRVLPEDASPVASNAMRFFAEADAYVQEAKPSTNFGGAPLLEVDGSPRSETYLRFAVTGLTRSVVSAKLRVFNTNPSSHGPTVYATGATWNEHGVTWATRPARQGTAVVTAGPVPIDTWVELDVTPLVSSNGTVSLALIPTGTDGADFRSREAGARAPELVVTQAPGGTPLPGGTFTVGAVADAYTDSDHTYVNFNTHELRVDGAPSRMDSYLRFALPGQSGDVVSAKLRLFALKGSVQGPSVWTTSVDWAETSIGADLEPVASTGSFLQAGAVAEGKWLELDVTAAFLGGPTVSFGLMPQGSDGMSFAAREHPNAAWRPQLVVKTERATCTPAPGDSPVSGTFRGGQSWGGPGEHGAQGVATDAQGHRVFIAYYDGSVDFGGGPLPNQGTGAISDNDVALVKQTAQGQHLWSKGLGAPGSSVIGADVVMNAAGQIALVGSSSAGVNLGAGGVAAGGFVAKYSPEGALLWAHAVGGPLRDAAIDAGGQVFAVGEAEGSPAATVRVLKFSATGTLLWDQRFTATESVRGTALAVGPSGEVAVGGSYSGTMTVGSTVLPANPAAPFLLKLLPSGQVAWARGIPADSYPYAERGFLDLAVAPDGAIAGVGAFSQWIRLGSEQRYSAGMYSGFLLVVEPDGSDRWWRWMGNADGTFTRGVAFDSAGDVVVMGTFRGPLDFGGGMLTTAANSGNPFEGLFVAKYRQACGEHRWSQQQSHGGYVWAHGLSVAPDRSISLTGLHFGGFGEGFPEDADGSSRAMILHFAP</sequence>